<evidence type="ECO:0000313" key="2">
    <source>
        <dbReference type="Proteomes" id="UP000294927"/>
    </source>
</evidence>
<name>A0A4R7VVR9_9PSEU</name>
<gene>
    <name evidence="1" type="ORF">CLV71_104589</name>
</gene>
<reference evidence="1 2" key="1">
    <citation type="submission" date="2019-03" db="EMBL/GenBank/DDBJ databases">
        <title>Genomic Encyclopedia of Archaeal and Bacterial Type Strains, Phase II (KMG-II): from individual species to whole genera.</title>
        <authorList>
            <person name="Goeker M."/>
        </authorList>
    </citation>
    <scope>NUCLEOTIDE SEQUENCE [LARGE SCALE GENOMIC DNA]</scope>
    <source>
        <strain evidence="1 2">DSM 45499</strain>
    </source>
</reference>
<evidence type="ECO:0000313" key="1">
    <source>
        <dbReference type="EMBL" id="TDV54120.1"/>
    </source>
</evidence>
<protein>
    <recommendedName>
        <fullName evidence="3">RNA polymerase sigma-70 factor (ECF subfamily)</fullName>
    </recommendedName>
</protein>
<dbReference type="Proteomes" id="UP000294927">
    <property type="component" value="Unassembled WGS sequence"/>
</dbReference>
<dbReference type="EMBL" id="SOCP01000004">
    <property type="protein sequence ID" value="TDV54120.1"/>
    <property type="molecule type" value="Genomic_DNA"/>
</dbReference>
<dbReference type="AlphaFoldDB" id="A0A4R7VVR9"/>
<evidence type="ECO:0008006" key="3">
    <source>
        <dbReference type="Google" id="ProtNLM"/>
    </source>
</evidence>
<dbReference type="PANTHER" id="PTHR47756:SF2">
    <property type="entry name" value="BLL6612 PROTEIN"/>
    <property type="match status" value="1"/>
</dbReference>
<sequence length="98" mass="10599">MVGLYRLLSSLDPSPVVTLNQAVAVAMVDGPEAGLAELTTLADDERMAGHHRPHAVRAHLLEMAGSLAAAKQEYQLAARLTTSVPEQRYLRERAGRLP</sequence>
<accession>A0A4R7VVR9</accession>
<dbReference type="PANTHER" id="PTHR47756">
    <property type="entry name" value="BLL6612 PROTEIN-RELATED"/>
    <property type="match status" value="1"/>
</dbReference>
<organism evidence="1 2">
    <name type="scientific">Actinophytocola oryzae</name>
    <dbReference type="NCBI Taxonomy" id="502181"/>
    <lineage>
        <taxon>Bacteria</taxon>
        <taxon>Bacillati</taxon>
        <taxon>Actinomycetota</taxon>
        <taxon>Actinomycetes</taxon>
        <taxon>Pseudonocardiales</taxon>
        <taxon>Pseudonocardiaceae</taxon>
    </lineage>
</organism>
<proteinExistence type="predicted"/>
<keyword evidence="2" id="KW-1185">Reference proteome</keyword>
<comment type="caution">
    <text evidence="1">The sequence shown here is derived from an EMBL/GenBank/DDBJ whole genome shotgun (WGS) entry which is preliminary data.</text>
</comment>